<dbReference type="InterPro" id="IPR057357">
    <property type="entry name" value="Znf-C2H2_ZFAND2A/B"/>
</dbReference>
<name>A0A6L2PU18_COPFO</name>
<dbReference type="FunFam" id="4.10.1110.10:FF:000003">
    <property type="entry name" value="AN1-type zinc finger protein 2B isoform X1"/>
    <property type="match status" value="1"/>
</dbReference>
<protein>
    <recommendedName>
        <fullName evidence="6">AN1-type domain-containing protein</fullName>
    </recommendedName>
</protein>
<dbReference type="InterPro" id="IPR000058">
    <property type="entry name" value="Znf_AN1"/>
</dbReference>
<dbReference type="GO" id="GO:0005783">
    <property type="term" value="C:endoplasmic reticulum"/>
    <property type="evidence" value="ECO:0007669"/>
    <property type="project" value="TreeGrafter"/>
</dbReference>
<dbReference type="InParanoid" id="A0A6L2PU18"/>
<accession>A0A6L2PU18</accession>
<dbReference type="GO" id="GO:0043161">
    <property type="term" value="P:proteasome-mediated ubiquitin-dependent protein catabolic process"/>
    <property type="evidence" value="ECO:0007669"/>
    <property type="project" value="TreeGrafter"/>
</dbReference>
<keyword evidence="4" id="KW-0862">Zinc</keyword>
<feature type="domain" description="AN1-type" evidence="6">
    <location>
        <begin position="4"/>
        <end position="52"/>
    </location>
</feature>
<reference evidence="8" key="1">
    <citation type="submission" date="2020-01" db="EMBL/GenBank/DDBJ databases">
        <title>Draft genome sequence of the Termite Coptotermes fromosanus.</title>
        <authorList>
            <person name="Itakura S."/>
            <person name="Yosikawa Y."/>
            <person name="Umezawa K."/>
        </authorList>
    </citation>
    <scope>NUCLEOTIDE SEQUENCE [LARGE SCALE GENOMIC DNA]</scope>
</reference>
<dbReference type="InterPro" id="IPR035896">
    <property type="entry name" value="AN1-like_Znf"/>
</dbReference>
<evidence type="ECO:0000256" key="1">
    <source>
        <dbReference type="ARBA" id="ARBA00022723"/>
    </source>
</evidence>
<evidence type="ECO:0000259" key="6">
    <source>
        <dbReference type="PROSITE" id="PS51039"/>
    </source>
</evidence>
<gene>
    <name evidence="7" type="ORF">Cfor_09979</name>
</gene>
<evidence type="ECO:0000256" key="3">
    <source>
        <dbReference type="ARBA" id="ARBA00022771"/>
    </source>
</evidence>
<feature type="domain" description="AN1-type" evidence="6">
    <location>
        <begin position="94"/>
        <end position="142"/>
    </location>
</feature>
<evidence type="ECO:0000256" key="5">
    <source>
        <dbReference type="PROSITE-ProRule" id="PRU00449"/>
    </source>
</evidence>
<evidence type="ECO:0000256" key="4">
    <source>
        <dbReference type="ARBA" id="ARBA00022833"/>
    </source>
</evidence>
<dbReference type="Gene3D" id="4.10.1110.10">
    <property type="entry name" value="AN1-like Zinc finger"/>
    <property type="match status" value="2"/>
</dbReference>
<dbReference type="Pfam" id="PF01428">
    <property type="entry name" value="zf-AN1"/>
    <property type="match status" value="2"/>
</dbReference>
<feature type="non-terminal residue" evidence="7">
    <location>
        <position position="146"/>
    </location>
</feature>
<evidence type="ECO:0000313" key="7">
    <source>
        <dbReference type="EMBL" id="GFG33327.1"/>
    </source>
</evidence>
<keyword evidence="2" id="KW-0677">Repeat</keyword>
<dbReference type="Pfam" id="PF25403">
    <property type="entry name" value="zf-C2H2_ZFAND2"/>
    <property type="match status" value="1"/>
</dbReference>
<comment type="caution">
    <text evidence="7">The sequence shown here is derived from an EMBL/GenBank/DDBJ whole genome shotgun (WGS) entry which is preliminary data.</text>
</comment>
<dbReference type="PANTHER" id="PTHR14677">
    <property type="entry name" value="ARSENITE INDUCUBLE RNA ASSOCIATED PROTEIN AIP-1-RELATED"/>
    <property type="match status" value="1"/>
</dbReference>
<dbReference type="FunCoup" id="A0A6L2PU18">
    <property type="interactions" value="1284"/>
</dbReference>
<dbReference type="PROSITE" id="PS51039">
    <property type="entry name" value="ZF_AN1"/>
    <property type="match status" value="2"/>
</dbReference>
<dbReference type="SMART" id="SM00154">
    <property type="entry name" value="ZnF_AN1"/>
    <property type="match status" value="2"/>
</dbReference>
<dbReference type="AlphaFoldDB" id="A0A6L2PU18"/>
<dbReference type="PANTHER" id="PTHR14677:SF20">
    <property type="entry name" value="ZINC FINGER AN1-TYPE CONTAINING 2A-RELATED"/>
    <property type="match status" value="1"/>
</dbReference>
<evidence type="ECO:0000313" key="8">
    <source>
        <dbReference type="Proteomes" id="UP000502823"/>
    </source>
</evidence>
<keyword evidence="1" id="KW-0479">Metal-binding</keyword>
<dbReference type="SUPFAM" id="SSF118310">
    <property type="entry name" value="AN1-like Zinc finger"/>
    <property type="match status" value="2"/>
</dbReference>
<sequence>MEFPELGKHCSNPACKQLDYLPLKCDACENIFCKEHISYESHSCSSAYKKDVQVPVCPLCNTPIPVKRGEQPDIAVSAHIDSDCMSDPAKNRRKVFTNKCSAKNCRVKEIMPVVCGECKLNFCLKHRHPADHLCEGAAGALRRRAV</sequence>
<proteinExistence type="predicted"/>
<keyword evidence="3 5" id="KW-0863">Zinc-finger</keyword>
<dbReference type="EMBL" id="BLKM01008356">
    <property type="protein sequence ID" value="GFG33327.1"/>
    <property type="molecule type" value="Genomic_DNA"/>
</dbReference>
<dbReference type="Proteomes" id="UP000502823">
    <property type="component" value="Unassembled WGS sequence"/>
</dbReference>
<dbReference type="GO" id="GO:0008270">
    <property type="term" value="F:zinc ion binding"/>
    <property type="evidence" value="ECO:0007669"/>
    <property type="project" value="UniProtKB-KW"/>
</dbReference>
<dbReference type="OrthoDB" id="431929at2759"/>
<keyword evidence="8" id="KW-1185">Reference proteome</keyword>
<dbReference type="GO" id="GO:0045047">
    <property type="term" value="P:protein targeting to ER"/>
    <property type="evidence" value="ECO:0007669"/>
    <property type="project" value="TreeGrafter"/>
</dbReference>
<evidence type="ECO:0000256" key="2">
    <source>
        <dbReference type="ARBA" id="ARBA00022737"/>
    </source>
</evidence>
<organism evidence="7 8">
    <name type="scientific">Coptotermes formosanus</name>
    <name type="common">Formosan subterranean termite</name>
    <dbReference type="NCBI Taxonomy" id="36987"/>
    <lineage>
        <taxon>Eukaryota</taxon>
        <taxon>Metazoa</taxon>
        <taxon>Ecdysozoa</taxon>
        <taxon>Arthropoda</taxon>
        <taxon>Hexapoda</taxon>
        <taxon>Insecta</taxon>
        <taxon>Pterygota</taxon>
        <taxon>Neoptera</taxon>
        <taxon>Polyneoptera</taxon>
        <taxon>Dictyoptera</taxon>
        <taxon>Blattodea</taxon>
        <taxon>Blattoidea</taxon>
        <taxon>Termitoidae</taxon>
        <taxon>Rhinotermitidae</taxon>
        <taxon>Coptotermes</taxon>
    </lineage>
</organism>